<proteinExistence type="predicted"/>
<sequence>MPAPDCRAGTPSDLPLRPVLAPLHAAPPRCTLCLPRALLHPPSPPHPSGQSSSSLSTVLTDGRAGEGVGPPVASSSWAVLVLAKRHTCDSLRHEPQLGARIRPQTPCLLYTNASSGASAAGLYSLAEEKPYTLALPDPPIRSCYLIGSAYGWIVTVDRRSELHLLNPITGDQIDLQSVTTIDLVKPLRDCHGAVRLYEYSWYTATHTERSTPSVFRLHKLRDYVFQKAFLSNDLSTGAYTVVPIHNPYWQLSFARAGDDHWTWLPDGVMYADCVFKDDGLLYAMRVDGEIHAYDLSDPALKPRVVMDGFKVGPGGIYIVQAPCGDLLQIHRDLEYPDEEDEEVPGDEPDLDPPDDDEYFSEPDRATSEYDAEPAWWSVSEDGAEPELDSATSRKGCVQSI</sequence>
<keyword evidence="4" id="KW-1185">Reference proteome</keyword>
<feature type="compositionally biased region" description="Acidic residues" evidence="1">
    <location>
        <begin position="336"/>
        <end position="360"/>
    </location>
</feature>
<dbReference type="Pfam" id="PF03478">
    <property type="entry name" value="Beta-prop_KIB1-4"/>
    <property type="match status" value="1"/>
</dbReference>
<gene>
    <name evidence="3" type="ORF">NCGR_LOCUS62565</name>
</gene>
<comment type="caution">
    <text evidence="3">The sequence shown here is derived from an EMBL/GenBank/DDBJ whole genome shotgun (WGS) entry which is preliminary data.</text>
</comment>
<feature type="region of interest" description="Disordered" evidence="1">
    <location>
        <begin position="336"/>
        <end position="400"/>
    </location>
</feature>
<accession>A0A811S7G0</accession>
<evidence type="ECO:0000313" key="3">
    <source>
        <dbReference type="EMBL" id="CAD6338467.1"/>
    </source>
</evidence>
<dbReference type="OrthoDB" id="598782at2759"/>
<feature type="domain" description="KIB1-4 beta-propeller" evidence="2">
    <location>
        <begin position="122"/>
        <end position="337"/>
    </location>
</feature>
<feature type="region of interest" description="Disordered" evidence="1">
    <location>
        <begin position="41"/>
        <end position="70"/>
    </location>
</feature>
<dbReference type="InterPro" id="IPR005174">
    <property type="entry name" value="KIB1-4_b-propeller"/>
</dbReference>
<dbReference type="PANTHER" id="PTHR44586:SF23">
    <property type="entry name" value="F-BOX DOMAIN-CONTAINING PROTEIN"/>
    <property type="match status" value="1"/>
</dbReference>
<evidence type="ECO:0000259" key="2">
    <source>
        <dbReference type="Pfam" id="PF03478"/>
    </source>
</evidence>
<dbReference type="EMBL" id="CAJGYO010000019">
    <property type="protein sequence ID" value="CAD6338467.1"/>
    <property type="molecule type" value="Genomic_DNA"/>
</dbReference>
<dbReference type="PANTHER" id="PTHR44586">
    <property type="entry name" value="F-BOX DOMAIN CONTAINING PROTEIN, EXPRESSED"/>
    <property type="match status" value="1"/>
</dbReference>
<dbReference type="Proteomes" id="UP000604825">
    <property type="component" value="Unassembled WGS sequence"/>
</dbReference>
<evidence type="ECO:0000313" key="4">
    <source>
        <dbReference type="Proteomes" id="UP000604825"/>
    </source>
</evidence>
<evidence type="ECO:0000256" key="1">
    <source>
        <dbReference type="SAM" id="MobiDB-lite"/>
    </source>
</evidence>
<organism evidence="3 4">
    <name type="scientific">Miscanthus lutarioriparius</name>
    <dbReference type="NCBI Taxonomy" id="422564"/>
    <lineage>
        <taxon>Eukaryota</taxon>
        <taxon>Viridiplantae</taxon>
        <taxon>Streptophyta</taxon>
        <taxon>Embryophyta</taxon>
        <taxon>Tracheophyta</taxon>
        <taxon>Spermatophyta</taxon>
        <taxon>Magnoliopsida</taxon>
        <taxon>Liliopsida</taxon>
        <taxon>Poales</taxon>
        <taxon>Poaceae</taxon>
        <taxon>PACMAD clade</taxon>
        <taxon>Panicoideae</taxon>
        <taxon>Andropogonodae</taxon>
        <taxon>Andropogoneae</taxon>
        <taxon>Saccharinae</taxon>
        <taxon>Miscanthus</taxon>
    </lineage>
</organism>
<dbReference type="AlphaFoldDB" id="A0A811S7G0"/>
<protein>
    <recommendedName>
        <fullName evidence="2">KIB1-4 beta-propeller domain-containing protein</fullName>
    </recommendedName>
</protein>
<reference evidence="3" key="1">
    <citation type="submission" date="2020-10" db="EMBL/GenBank/DDBJ databases">
        <authorList>
            <person name="Han B."/>
            <person name="Lu T."/>
            <person name="Zhao Q."/>
            <person name="Huang X."/>
            <person name="Zhao Y."/>
        </authorList>
    </citation>
    <scope>NUCLEOTIDE SEQUENCE</scope>
</reference>
<name>A0A811S7G0_9POAL</name>